<reference evidence="5" key="1">
    <citation type="submission" date="2016-10" db="EMBL/GenBank/DDBJ databases">
        <authorList>
            <person name="Varghese N."/>
        </authorList>
    </citation>
    <scope>NUCLEOTIDE SEQUENCE [LARGE SCALE GENOMIC DNA]</scope>
    <source>
        <strain evidence="5">92MFCol6.1</strain>
    </source>
</reference>
<organism evidence="4 5">
    <name type="scientific">Stenotrophomonas indicatrix</name>
    <dbReference type="NCBI Taxonomy" id="2045451"/>
    <lineage>
        <taxon>Bacteria</taxon>
        <taxon>Pseudomonadati</taxon>
        <taxon>Pseudomonadota</taxon>
        <taxon>Gammaproteobacteria</taxon>
        <taxon>Lysobacterales</taxon>
        <taxon>Lysobacteraceae</taxon>
        <taxon>Stenotrophomonas</taxon>
    </lineage>
</organism>
<proteinExistence type="predicted"/>
<evidence type="ECO:0000313" key="6">
    <source>
        <dbReference type="Proteomes" id="UP001174315"/>
    </source>
</evidence>
<evidence type="ECO:0000313" key="5">
    <source>
        <dbReference type="Proteomes" id="UP000191133"/>
    </source>
</evidence>
<evidence type="ECO:0000313" key="4">
    <source>
        <dbReference type="EMBL" id="SLM23211.1"/>
    </source>
</evidence>
<dbReference type="EMBL" id="JAUKNN010000006">
    <property type="protein sequence ID" value="MDN8668446.1"/>
    <property type="molecule type" value="Genomic_DNA"/>
</dbReference>
<protein>
    <submittedName>
        <fullName evidence="4">Uncharacterized protein</fullName>
    </submittedName>
</protein>
<dbReference type="AlphaFoldDB" id="A0A1W1GVD5"/>
<dbReference type="RefSeq" id="WP_025874446.1">
    <property type="nucleotide sequence ID" value="NZ_CBXW010000003.1"/>
</dbReference>
<evidence type="ECO:0000256" key="1">
    <source>
        <dbReference type="SAM" id="MobiDB-lite"/>
    </source>
</evidence>
<feature type="compositionally biased region" description="Polar residues" evidence="1">
    <location>
        <begin position="156"/>
        <end position="166"/>
    </location>
</feature>
<dbReference type="GeneID" id="64104879"/>
<feature type="region of interest" description="Disordered" evidence="1">
    <location>
        <begin position="138"/>
        <end position="166"/>
    </location>
</feature>
<gene>
    <name evidence="3" type="ORF">Q0S36_03760</name>
    <name evidence="4" type="ORF">SAMN04488690_0899</name>
</gene>
<keyword evidence="6" id="KW-1185">Reference proteome</keyword>
<name>A0A1W1GVD5_9GAMM</name>
<reference evidence="4" key="2">
    <citation type="submission" date="2016-10" db="EMBL/GenBank/DDBJ databases">
        <authorList>
            <person name="de Groot N.N."/>
        </authorList>
    </citation>
    <scope>NUCLEOTIDE SEQUENCE [LARGE SCALE GENOMIC DNA]</scope>
    <source>
        <strain evidence="4">92MFCol6.1</strain>
    </source>
</reference>
<feature type="signal peptide" evidence="2">
    <location>
        <begin position="1"/>
        <end position="22"/>
    </location>
</feature>
<feature type="chain" id="PRO_5010725252" evidence="2">
    <location>
        <begin position="23"/>
        <end position="166"/>
    </location>
</feature>
<evidence type="ECO:0000256" key="2">
    <source>
        <dbReference type="SAM" id="SignalP"/>
    </source>
</evidence>
<evidence type="ECO:0000313" key="3">
    <source>
        <dbReference type="EMBL" id="MDN8668446.1"/>
    </source>
</evidence>
<reference evidence="3" key="3">
    <citation type="submission" date="2023-07" db="EMBL/GenBank/DDBJ databases">
        <title>Stenotrophomonas isolates from soil.</title>
        <authorList>
            <person name="Sharma V."/>
            <person name="Zur-Pinska J."/>
            <person name="Hay A.G."/>
        </authorList>
    </citation>
    <scope>NUCLEOTIDE SEQUENCE</scope>
    <source>
        <strain evidence="3">C2</strain>
    </source>
</reference>
<dbReference type="EMBL" id="FWEU01000001">
    <property type="protein sequence ID" value="SLM23211.1"/>
    <property type="molecule type" value="Genomic_DNA"/>
</dbReference>
<accession>A0A1W1GVD5</accession>
<keyword evidence="2" id="KW-0732">Signal</keyword>
<dbReference type="Proteomes" id="UP000191133">
    <property type="component" value="Unassembled WGS sequence"/>
</dbReference>
<sequence>MKGFLPGALACALLAAAGAAGAQTLGAAARASADGWIGREASQLLMQLRVDGGRVQIEEDDATLETRYTWRTVVPAYTEQVKVGGGEFLYMEPTGTSGERPVFAPIIVEDVHHAEQHRCDITYIADRDGVVRRWQHRGPHCDTDIVGPDARRPGRSTPTASRNQGH</sequence>
<dbReference type="Proteomes" id="UP001174315">
    <property type="component" value="Unassembled WGS sequence"/>
</dbReference>